<dbReference type="PANTHER" id="PTHR42693:SF53">
    <property type="entry name" value="ENDO-4-O-SULFATASE"/>
    <property type="match status" value="1"/>
</dbReference>
<dbReference type="InterPro" id="IPR000917">
    <property type="entry name" value="Sulfatase_N"/>
</dbReference>
<keyword evidence="8" id="KW-1185">Reference proteome</keyword>
<dbReference type="CDD" id="cd16143">
    <property type="entry name" value="ARS_like"/>
    <property type="match status" value="1"/>
</dbReference>
<dbReference type="PANTHER" id="PTHR42693">
    <property type="entry name" value="ARYLSULFATASE FAMILY MEMBER"/>
    <property type="match status" value="1"/>
</dbReference>
<dbReference type="Gene3D" id="3.40.720.10">
    <property type="entry name" value="Alkaline Phosphatase, subunit A"/>
    <property type="match status" value="1"/>
</dbReference>
<dbReference type="AlphaFoldDB" id="A0A1Q2MG95"/>
<name>A0A1Q2MG95_9BACT</name>
<dbReference type="STRING" id="1851148.SMSP2_01954"/>
<sequence precursor="true">MRTDRINRRGLLKMMMGTSAAVMFSGSSALTNAMGIKSDTEIAAAGADTGRKPNVLLIIADDLGVGDVSCYGSEMITTPNVDRIAAEGILATDAHSTAAVCTPSRYSILTGEYYHRYPYNWNGESLVRPGQPTIASVFRDNGYATGYFGKVHTGWGEHSEDRKHRQDIDWNKELPRGVLEMGFDSYFGTPFTHNEPPFVFVKDRHVVGLEPDDPLEIVPKEIERGPWGWGISKGAKAAHEARPVDMIDPIVTQHTVDFIRANSEKPFFINFALVAPHVPVAPSDEFKGKTELGHYGDFVTQMDACVGRVLRTLEELDLVNDTIVIFTSDNGAIYHPREYKMGHRANLNWLGQKTDAWEGGVRIPFVMRWPGKIPAGKTVEPLVSLMDIPKTVWAAANIDAPEDAAPDSINQLDVLTCKTNKPARHELFMIGITGQALRSGDWVYIPKPGSQGVTTDPRMDWAMQMAELGLVNSDYDEEGNLKPDAPKAQLYNLKNDPSQSVNVIEKYPDIAAKLDARFKEVSKR</sequence>
<dbReference type="EMBL" id="CP019646">
    <property type="protein sequence ID" value="AQQ71578.1"/>
    <property type="molecule type" value="Genomic_DNA"/>
</dbReference>
<comment type="similarity">
    <text evidence="1">Belongs to the sulfatase family.</text>
</comment>
<dbReference type="EC" id="3.1.6.1" evidence="7"/>
<evidence type="ECO:0000313" key="8">
    <source>
        <dbReference type="Proteomes" id="UP000188181"/>
    </source>
</evidence>
<dbReference type="InterPro" id="IPR017850">
    <property type="entry name" value="Alkaline_phosphatase_core_sf"/>
</dbReference>
<proteinExistence type="inferred from homology"/>
<dbReference type="InterPro" id="IPR024607">
    <property type="entry name" value="Sulfatase_CS"/>
</dbReference>
<reference evidence="8" key="1">
    <citation type="submission" date="2017-02" db="EMBL/GenBank/DDBJ databases">
        <title>Comparative genomics and description of representatives of a novel lineage of planctomycetes thriving in anoxic sediments.</title>
        <authorList>
            <person name="Spring S."/>
            <person name="Bunk B."/>
            <person name="Sproer C."/>
        </authorList>
    </citation>
    <scope>NUCLEOTIDE SEQUENCE [LARGE SCALE GENOMIC DNA]</scope>
    <source>
        <strain evidence="8">SM-Chi-D1</strain>
    </source>
</reference>
<dbReference type="Pfam" id="PF00884">
    <property type="entry name" value="Sulfatase"/>
    <property type="match status" value="1"/>
</dbReference>
<dbReference type="GO" id="GO:0004065">
    <property type="term" value="F:arylsulfatase activity"/>
    <property type="evidence" value="ECO:0007669"/>
    <property type="project" value="UniProtKB-EC"/>
</dbReference>
<keyword evidence="5" id="KW-0732">Signal</keyword>
<dbReference type="Gene3D" id="3.30.1120.10">
    <property type="match status" value="1"/>
</dbReference>
<accession>A0A1Q2MG95</accession>
<dbReference type="SUPFAM" id="SSF53649">
    <property type="entry name" value="Alkaline phosphatase-like"/>
    <property type="match status" value="1"/>
</dbReference>
<keyword evidence="3 7" id="KW-0378">Hydrolase</keyword>
<dbReference type="Proteomes" id="UP000188181">
    <property type="component" value="Chromosome"/>
</dbReference>
<feature type="chain" id="PRO_5012253295" evidence="5">
    <location>
        <begin position="21"/>
        <end position="524"/>
    </location>
</feature>
<keyword evidence="2" id="KW-0479">Metal-binding</keyword>
<protein>
    <submittedName>
        <fullName evidence="7">Arylsulfatase</fullName>
        <ecNumber evidence="7">3.1.6.1</ecNumber>
    </submittedName>
</protein>
<evidence type="ECO:0000256" key="3">
    <source>
        <dbReference type="ARBA" id="ARBA00022801"/>
    </source>
</evidence>
<dbReference type="PROSITE" id="PS51318">
    <property type="entry name" value="TAT"/>
    <property type="match status" value="1"/>
</dbReference>
<dbReference type="InterPro" id="IPR006311">
    <property type="entry name" value="TAT_signal"/>
</dbReference>
<gene>
    <name evidence="7" type="ORF">SMSP2_01954</name>
</gene>
<evidence type="ECO:0000256" key="5">
    <source>
        <dbReference type="SAM" id="SignalP"/>
    </source>
</evidence>
<feature type="signal peptide" evidence="5">
    <location>
        <begin position="1"/>
        <end position="20"/>
    </location>
</feature>
<feature type="domain" description="Sulfatase N-terminal" evidence="6">
    <location>
        <begin position="53"/>
        <end position="398"/>
    </location>
</feature>
<dbReference type="RefSeq" id="WP_146683742.1">
    <property type="nucleotide sequence ID" value="NZ_CP019646.1"/>
</dbReference>
<dbReference type="KEGG" id="pbas:SMSP2_01954"/>
<organism evidence="7 8">
    <name type="scientific">Limihaloglobus sulfuriphilus</name>
    <dbReference type="NCBI Taxonomy" id="1851148"/>
    <lineage>
        <taxon>Bacteria</taxon>
        <taxon>Pseudomonadati</taxon>
        <taxon>Planctomycetota</taxon>
        <taxon>Phycisphaerae</taxon>
        <taxon>Sedimentisphaerales</taxon>
        <taxon>Sedimentisphaeraceae</taxon>
        <taxon>Limihaloglobus</taxon>
    </lineage>
</organism>
<evidence type="ECO:0000259" key="6">
    <source>
        <dbReference type="Pfam" id="PF00884"/>
    </source>
</evidence>
<evidence type="ECO:0000256" key="2">
    <source>
        <dbReference type="ARBA" id="ARBA00022723"/>
    </source>
</evidence>
<dbReference type="OrthoDB" id="9783154at2"/>
<dbReference type="InterPro" id="IPR050738">
    <property type="entry name" value="Sulfatase"/>
</dbReference>
<evidence type="ECO:0000256" key="1">
    <source>
        <dbReference type="ARBA" id="ARBA00008779"/>
    </source>
</evidence>
<dbReference type="PROSITE" id="PS00523">
    <property type="entry name" value="SULFATASE_1"/>
    <property type="match status" value="1"/>
</dbReference>
<keyword evidence="4" id="KW-0106">Calcium</keyword>
<evidence type="ECO:0000313" key="7">
    <source>
        <dbReference type="EMBL" id="AQQ71578.1"/>
    </source>
</evidence>
<dbReference type="GO" id="GO:0046872">
    <property type="term" value="F:metal ion binding"/>
    <property type="evidence" value="ECO:0007669"/>
    <property type="project" value="UniProtKB-KW"/>
</dbReference>
<evidence type="ECO:0000256" key="4">
    <source>
        <dbReference type="ARBA" id="ARBA00022837"/>
    </source>
</evidence>